<dbReference type="SUPFAM" id="SSF117100">
    <property type="entry name" value="Beta-galactosidase LacA, domain 3"/>
    <property type="match status" value="1"/>
</dbReference>
<dbReference type="Pfam" id="PF13364">
    <property type="entry name" value="BetaGal_ABD2"/>
    <property type="match status" value="2"/>
</dbReference>
<evidence type="ECO:0000259" key="10">
    <source>
        <dbReference type="SMART" id="SM01029"/>
    </source>
</evidence>
<keyword evidence="7" id="KW-0326">Glycosidase</keyword>
<dbReference type="PANTHER" id="PTHR23421">
    <property type="entry name" value="BETA-GALACTOSIDASE RELATED"/>
    <property type="match status" value="1"/>
</dbReference>
<keyword evidence="4 9" id="KW-0732">Signal</keyword>
<dbReference type="SUPFAM" id="SSF51011">
    <property type="entry name" value="Glycosyl hydrolase domain"/>
    <property type="match status" value="1"/>
</dbReference>
<dbReference type="Pfam" id="PF10435">
    <property type="entry name" value="BetaGal_dom2"/>
    <property type="match status" value="1"/>
</dbReference>
<evidence type="ECO:0000256" key="4">
    <source>
        <dbReference type="ARBA" id="ARBA00022729"/>
    </source>
</evidence>
<dbReference type="OrthoDB" id="1657402at2759"/>
<evidence type="ECO:0000313" key="11">
    <source>
        <dbReference type="EMBL" id="KAF2794558.1"/>
    </source>
</evidence>
<dbReference type="EC" id="3.2.1.23" evidence="3"/>
<dbReference type="InterPro" id="IPR025300">
    <property type="entry name" value="BetaGal_jelly_roll_dom"/>
</dbReference>
<evidence type="ECO:0000256" key="5">
    <source>
        <dbReference type="ARBA" id="ARBA00022801"/>
    </source>
</evidence>
<dbReference type="FunFam" id="3.20.20.80:FF:000040">
    <property type="entry name" value="Beta-galactosidase A"/>
    <property type="match status" value="1"/>
</dbReference>
<evidence type="ECO:0000313" key="12">
    <source>
        <dbReference type="Proteomes" id="UP000799757"/>
    </source>
</evidence>
<dbReference type="InterPro" id="IPR017853">
    <property type="entry name" value="GH"/>
</dbReference>
<dbReference type="Gene3D" id="2.60.120.260">
    <property type="entry name" value="Galactose-binding domain-like"/>
    <property type="match status" value="2"/>
</dbReference>
<keyword evidence="6" id="KW-0325">Glycoprotein</keyword>
<gene>
    <name evidence="11" type="ORF">K505DRAFT_417060</name>
</gene>
<dbReference type="InterPro" id="IPR018954">
    <property type="entry name" value="Betagal_dom2"/>
</dbReference>
<dbReference type="Gene3D" id="2.60.390.10">
    <property type="entry name" value="Beta-galactosidase, domain 3"/>
    <property type="match status" value="1"/>
</dbReference>
<dbReference type="Pfam" id="PF01301">
    <property type="entry name" value="Glyco_hydro_35"/>
    <property type="match status" value="1"/>
</dbReference>
<dbReference type="SMART" id="SM01029">
    <property type="entry name" value="BetaGal_dom2"/>
    <property type="match status" value="1"/>
</dbReference>
<evidence type="ECO:0000256" key="8">
    <source>
        <dbReference type="RuleBase" id="RU003679"/>
    </source>
</evidence>
<dbReference type="EMBL" id="MU001887">
    <property type="protein sequence ID" value="KAF2794558.1"/>
    <property type="molecule type" value="Genomic_DNA"/>
</dbReference>
<dbReference type="SUPFAM" id="SSF49785">
    <property type="entry name" value="Galactose-binding domain-like"/>
    <property type="match status" value="2"/>
</dbReference>
<dbReference type="InterPro" id="IPR001944">
    <property type="entry name" value="Glycoside_Hdrlase_35"/>
</dbReference>
<dbReference type="InterPro" id="IPR036833">
    <property type="entry name" value="BetaGal_dom3_sf"/>
</dbReference>
<name>A0A6A6XE62_9PLEO</name>
<dbReference type="FunFam" id="2.102.20.10:FF:000001">
    <property type="entry name" value="Beta-galactosidase A"/>
    <property type="match status" value="1"/>
</dbReference>
<accession>A0A6A6XE62</accession>
<dbReference type="FunFam" id="2.60.390.10:FF:000001">
    <property type="entry name" value="Beta-galactosidase A"/>
    <property type="match status" value="1"/>
</dbReference>
<keyword evidence="5 11" id="KW-0378">Hydrolase</keyword>
<sequence length="1012" mass="111093">MMKAFRSFRCLSLLALTTGLFGNAGVQAQQQSPAQWPLHDNGLNDVVQWDHYSFKVNGKRLFVFSGELHYWRIPVPEVWEDLLEKIKAAGFTAFAFYGHWGYHSPNNHTLDFTTGAHDINRLFEIAKRVGLYIIVRPGPYVNAEANAGGFPLWLTTGAYGELRDDDPRYTAAWEPYFSNYSAITSKHLVTNGGNTLVYQIENEYGEQWEGDPKNKKPNTPAGRYMAALEASARENGIDVPLIHNDPNMNSKAWSKDYAPNATGNVDIAGLDSYPSCWSCNLDECTGTNGKYVAYQVINYYDHFVETSPTQPSFFPEFQGGSYNPWGGPEGGCPGDIGADFANIFYRNLISQRVTAISLYMMYGGTNWGALAAPVTATSYDYSSPISENRLIGSKYYETKNLAMFTRVAEDLSITNRVGNSSTYSTNTAIIASELRNPDTKAAFYVTIHSYSPSSTRESFKLHVSTSIGNLTIPQRGGSIVLNGHQSKILVTDFAIGRNTLTYSTAEVLTYAIIDGTPVLVLWTGTGESVEFHIKAARHGTVVKKEGTSKATFFKDGHGIVAGIAQVTGLNVLQFDNHVKVIVADKATAYNFWAPNLSNDPFAPVDQSVLVQGPYLVRSATVSQKTLVLTGDSTNKTKIEVFTSKSIHELTWNGKPLKTSRTAYGSLTAHIASIDGNFQLPSLDAWKVQDTLPEKLSNYDDSGLAWAEANHLTTPNPTKPDTLPVLYVDDYDFHNSFHLFRGYFNGSATAVHLSVQGGLAFGWSAWLNGNFLGSYLGNTTTGTGNLTLSFVNGTVHTNSTNVLLVVQDNTGHDLRAQAVQPRGILRASLEGAASFYQWKIAGTAGGDEIQLDPVRGSLNEGGLTAERLGWHLPGFDDSHWNSSSPSVGFKGAGIQFYRQVFPLDVSEGLDVSLAFVLKATGSQKVRAQLFVNGYQYGKFNPFVGNEVRFPVPPGVLNYAGDNTIGLSVWAQSEEGATVTIDLEKEYVVGSSWNSRFDSEYLRPEWTEERLAYV</sequence>
<dbReference type="Gene3D" id="3.20.20.80">
    <property type="entry name" value="Glycosidases"/>
    <property type="match status" value="1"/>
</dbReference>
<dbReference type="InterPro" id="IPR037110">
    <property type="entry name" value="Betagal_dom2_sf"/>
</dbReference>
<dbReference type="Gene3D" id="2.102.20.10">
    <property type="entry name" value="Beta-galactosidase, domain 2"/>
    <property type="match status" value="1"/>
</dbReference>
<feature type="signal peptide" evidence="9">
    <location>
        <begin position="1"/>
        <end position="28"/>
    </location>
</feature>
<dbReference type="Proteomes" id="UP000799757">
    <property type="component" value="Unassembled WGS sequence"/>
</dbReference>
<dbReference type="GO" id="GO:0005975">
    <property type="term" value="P:carbohydrate metabolic process"/>
    <property type="evidence" value="ECO:0007669"/>
    <property type="project" value="InterPro"/>
</dbReference>
<proteinExistence type="inferred from homology"/>
<comment type="similarity">
    <text evidence="2 8">Belongs to the glycosyl hydrolase 35 family.</text>
</comment>
<dbReference type="InterPro" id="IPR025972">
    <property type="entry name" value="BetaGal_dom3"/>
</dbReference>
<evidence type="ECO:0000256" key="3">
    <source>
        <dbReference type="ARBA" id="ARBA00012756"/>
    </source>
</evidence>
<dbReference type="PRINTS" id="PR00742">
    <property type="entry name" value="GLHYDRLASE35"/>
</dbReference>
<dbReference type="GO" id="GO:0004565">
    <property type="term" value="F:beta-galactosidase activity"/>
    <property type="evidence" value="ECO:0007669"/>
    <property type="project" value="UniProtKB-EC"/>
</dbReference>
<evidence type="ECO:0000256" key="2">
    <source>
        <dbReference type="ARBA" id="ARBA00009809"/>
    </source>
</evidence>
<organism evidence="11 12">
    <name type="scientific">Melanomma pulvis-pyrius CBS 109.77</name>
    <dbReference type="NCBI Taxonomy" id="1314802"/>
    <lineage>
        <taxon>Eukaryota</taxon>
        <taxon>Fungi</taxon>
        <taxon>Dikarya</taxon>
        <taxon>Ascomycota</taxon>
        <taxon>Pezizomycotina</taxon>
        <taxon>Dothideomycetes</taxon>
        <taxon>Pleosporomycetidae</taxon>
        <taxon>Pleosporales</taxon>
        <taxon>Melanommataceae</taxon>
        <taxon>Melanomma</taxon>
    </lineage>
</organism>
<evidence type="ECO:0000256" key="9">
    <source>
        <dbReference type="SAM" id="SignalP"/>
    </source>
</evidence>
<reference evidence="11" key="1">
    <citation type="journal article" date="2020" name="Stud. Mycol.">
        <title>101 Dothideomycetes genomes: a test case for predicting lifestyles and emergence of pathogens.</title>
        <authorList>
            <person name="Haridas S."/>
            <person name="Albert R."/>
            <person name="Binder M."/>
            <person name="Bloem J."/>
            <person name="Labutti K."/>
            <person name="Salamov A."/>
            <person name="Andreopoulos B."/>
            <person name="Baker S."/>
            <person name="Barry K."/>
            <person name="Bills G."/>
            <person name="Bluhm B."/>
            <person name="Cannon C."/>
            <person name="Castanera R."/>
            <person name="Culley D."/>
            <person name="Daum C."/>
            <person name="Ezra D."/>
            <person name="Gonzalez J."/>
            <person name="Henrissat B."/>
            <person name="Kuo A."/>
            <person name="Liang C."/>
            <person name="Lipzen A."/>
            <person name="Lutzoni F."/>
            <person name="Magnuson J."/>
            <person name="Mondo S."/>
            <person name="Nolan M."/>
            <person name="Ohm R."/>
            <person name="Pangilinan J."/>
            <person name="Park H.-J."/>
            <person name="Ramirez L."/>
            <person name="Alfaro M."/>
            <person name="Sun H."/>
            <person name="Tritt A."/>
            <person name="Yoshinaga Y."/>
            <person name="Zwiers L.-H."/>
            <person name="Turgeon B."/>
            <person name="Goodwin S."/>
            <person name="Spatafora J."/>
            <person name="Crous P."/>
            <person name="Grigoriev I."/>
        </authorList>
    </citation>
    <scope>NUCLEOTIDE SEQUENCE</scope>
    <source>
        <strain evidence="11">CBS 109.77</strain>
    </source>
</reference>
<evidence type="ECO:0000256" key="7">
    <source>
        <dbReference type="ARBA" id="ARBA00023295"/>
    </source>
</evidence>
<comment type="catalytic activity">
    <reaction evidence="1">
        <text>Hydrolysis of terminal non-reducing beta-D-galactose residues in beta-D-galactosides.</text>
        <dbReference type="EC" id="3.2.1.23"/>
    </reaction>
</comment>
<feature type="domain" description="Beta-galactosidase" evidence="10">
    <location>
        <begin position="410"/>
        <end position="591"/>
    </location>
</feature>
<keyword evidence="12" id="KW-1185">Reference proteome</keyword>
<dbReference type="Pfam" id="PF13363">
    <property type="entry name" value="BetaGal_dom3"/>
    <property type="match status" value="1"/>
</dbReference>
<dbReference type="InterPro" id="IPR008979">
    <property type="entry name" value="Galactose-bd-like_sf"/>
</dbReference>
<dbReference type="InterPro" id="IPR031330">
    <property type="entry name" value="Gly_Hdrlase_35_cat"/>
</dbReference>
<protein>
    <recommendedName>
        <fullName evidence="3">beta-galactosidase</fullName>
        <ecNumber evidence="3">3.2.1.23</ecNumber>
    </recommendedName>
</protein>
<dbReference type="AlphaFoldDB" id="A0A6A6XE62"/>
<evidence type="ECO:0000256" key="1">
    <source>
        <dbReference type="ARBA" id="ARBA00001412"/>
    </source>
</evidence>
<dbReference type="SUPFAM" id="SSF51445">
    <property type="entry name" value="(Trans)glycosidases"/>
    <property type="match status" value="1"/>
</dbReference>
<dbReference type="FunFam" id="2.60.120.260:FF:000065">
    <property type="entry name" value="Beta-galactosidase A"/>
    <property type="match status" value="1"/>
</dbReference>
<feature type="chain" id="PRO_5025560929" description="beta-galactosidase" evidence="9">
    <location>
        <begin position="29"/>
        <end position="1012"/>
    </location>
</feature>
<evidence type="ECO:0000256" key="6">
    <source>
        <dbReference type="ARBA" id="ARBA00023180"/>
    </source>
</evidence>